<reference evidence="1" key="1">
    <citation type="submission" date="2021-06" db="EMBL/GenBank/DDBJ databases">
        <authorList>
            <person name="Kallberg Y."/>
            <person name="Tangrot J."/>
            <person name="Rosling A."/>
        </authorList>
    </citation>
    <scope>NUCLEOTIDE SEQUENCE</scope>
    <source>
        <strain evidence="1">CL356</strain>
    </source>
</reference>
<dbReference type="Proteomes" id="UP000789525">
    <property type="component" value="Unassembled WGS sequence"/>
</dbReference>
<feature type="non-terminal residue" evidence="1">
    <location>
        <position position="1"/>
    </location>
</feature>
<name>A0ACA9QWC5_9GLOM</name>
<evidence type="ECO:0000313" key="2">
    <source>
        <dbReference type="Proteomes" id="UP000789525"/>
    </source>
</evidence>
<comment type="caution">
    <text evidence="1">The sequence shown here is derived from an EMBL/GenBank/DDBJ whole genome shotgun (WGS) entry which is preliminary data.</text>
</comment>
<accession>A0ACA9QWC5</accession>
<sequence>LLHSWKDTTSNATKVLRPLTVFAILGKLCLDNPASVLIYLISACWEYQTQYGSPPSSEESCGELETIANRLLRRAQVRQKVCTSIPKDAVEYLSTTAAREWTPSCAVVGGMLGQDVLKALAAREPPMANFFFFDGPTCNGTVVRMGMPEGRLPGSTLPTAVAQSTVLEID</sequence>
<gene>
    <name evidence="1" type="ORF">ACOLOM_LOCUS13507</name>
</gene>
<evidence type="ECO:0000313" key="1">
    <source>
        <dbReference type="EMBL" id="CAG8766964.1"/>
    </source>
</evidence>
<keyword evidence="2" id="KW-1185">Reference proteome</keyword>
<organism evidence="1 2">
    <name type="scientific">Acaulospora colombiana</name>
    <dbReference type="NCBI Taxonomy" id="27376"/>
    <lineage>
        <taxon>Eukaryota</taxon>
        <taxon>Fungi</taxon>
        <taxon>Fungi incertae sedis</taxon>
        <taxon>Mucoromycota</taxon>
        <taxon>Glomeromycotina</taxon>
        <taxon>Glomeromycetes</taxon>
        <taxon>Diversisporales</taxon>
        <taxon>Acaulosporaceae</taxon>
        <taxon>Acaulospora</taxon>
    </lineage>
</organism>
<protein>
    <submittedName>
        <fullName evidence="1">16857_t:CDS:1</fullName>
    </submittedName>
</protein>
<dbReference type="EMBL" id="CAJVPT010062453">
    <property type="protein sequence ID" value="CAG8766964.1"/>
    <property type="molecule type" value="Genomic_DNA"/>
</dbReference>
<proteinExistence type="predicted"/>